<dbReference type="RefSeq" id="WP_183996288.1">
    <property type="nucleotide sequence ID" value="NZ_JACIEH010000001.1"/>
</dbReference>
<sequence length="312" mass="34482">MHRYTTADIEAKDRHEVWLNHWPGMTPLYHTEPLEQFRISSSIAQLGEIALVFTDISAQRWRRDKRLIDIGNETLALTINLDGKAAGVVGKHAQDWVQMPGSAVLVDRQQTSTHDSAGGRSISLSVPRHLAIEAGLDVTSLHGTVLTPAEIGMFTSHALQVRDALPRFSAEDAPQLGKSMLDMLVLTLKGANRTEAAGFREDPATLMLRARKEIDAHLGSSVLTVANLCRKLGVSRSTLHRLFEPTGGVQAYIRDMRLEAARQTLLNPESLERIGDVAERLGFSDAAHLSRLFKARFGETPSDCRARNLLNR</sequence>
<evidence type="ECO:0000256" key="3">
    <source>
        <dbReference type="ARBA" id="ARBA00023163"/>
    </source>
</evidence>
<comment type="caution">
    <text evidence="5">The sequence shown here is derived from an EMBL/GenBank/DDBJ whole genome shotgun (WGS) entry which is preliminary data.</text>
</comment>
<dbReference type="PROSITE" id="PS01124">
    <property type="entry name" value="HTH_ARAC_FAMILY_2"/>
    <property type="match status" value="1"/>
</dbReference>
<feature type="domain" description="HTH araC/xylS-type" evidence="4">
    <location>
        <begin position="208"/>
        <end position="307"/>
    </location>
</feature>
<keyword evidence="6" id="KW-1185">Reference proteome</keyword>
<proteinExistence type="predicted"/>
<protein>
    <submittedName>
        <fullName evidence="5">AraC-like DNA-binding protein</fullName>
    </submittedName>
</protein>
<dbReference type="SUPFAM" id="SSF46689">
    <property type="entry name" value="Homeodomain-like"/>
    <property type="match status" value="1"/>
</dbReference>
<evidence type="ECO:0000256" key="1">
    <source>
        <dbReference type="ARBA" id="ARBA00023015"/>
    </source>
</evidence>
<evidence type="ECO:0000256" key="2">
    <source>
        <dbReference type="ARBA" id="ARBA00023125"/>
    </source>
</evidence>
<dbReference type="PROSITE" id="PS00041">
    <property type="entry name" value="HTH_ARAC_FAMILY_1"/>
    <property type="match status" value="1"/>
</dbReference>
<dbReference type="PANTHER" id="PTHR46796:SF6">
    <property type="entry name" value="ARAC SUBFAMILY"/>
    <property type="match status" value="1"/>
</dbReference>
<dbReference type="InterPro" id="IPR018060">
    <property type="entry name" value="HTH_AraC"/>
</dbReference>
<evidence type="ECO:0000259" key="4">
    <source>
        <dbReference type="PROSITE" id="PS01124"/>
    </source>
</evidence>
<dbReference type="InterPro" id="IPR018062">
    <property type="entry name" value="HTH_AraC-typ_CS"/>
</dbReference>
<gene>
    <name evidence="5" type="ORF">GGR46_001642</name>
</gene>
<name>A0A7W6NX23_9SPHN</name>
<reference evidence="5 6" key="1">
    <citation type="submission" date="2020-08" db="EMBL/GenBank/DDBJ databases">
        <title>Genomic Encyclopedia of Type Strains, Phase IV (KMG-IV): sequencing the most valuable type-strain genomes for metagenomic binning, comparative biology and taxonomic classification.</title>
        <authorList>
            <person name="Goeker M."/>
        </authorList>
    </citation>
    <scope>NUCLEOTIDE SEQUENCE [LARGE SCALE GENOMIC DNA]</scope>
    <source>
        <strain evidence="5 6">DSM 101806</strain>
    </source>
</reference>
<dbReference type="Proteomes" id="UP000557392">
    <property type="component" value="Unassembled WGS sequence"/>
</dbReference>
<evidence type="ECO:0000313" key="5">
    <source>
        <dbReference type="EMBL" id="MBB4098109.1"/>
    </source>
</evidence>
<dbReference type="AlphaFoldDB" id="A0A7W6NX23"/>
<dbReference type="Gene3D" id="1.10.10.60">
    <property type="entry name" value="Homeodomain-like"/>
    <property type="match status" value="1"/>
</dbReference>
<keyword evidence="1" id="KW-0805">Transcription regulation</keyword>
<dbReference type="EMBL" id="JACIEH010000001">
    <property type="protein sequence ID" value="MBB4098109.1"/>
    <property type="molecule type" value="Genomic_DNA"/>
</dbReference>
<dbReference type="GO" id="GO:0043565">
    <property type="term" value="F:sequence-specific DNA binding"/>
    <property type="evidence" value="ECO:0007669"/>
    <property type="project" value="InterPro"/>
</dbReference>
<keyword evidence="2 5" id="KW-0238">DNA-binding</keyword>
<dbReference type="InterPro" id="IPR009057">
    <property type="entry name" value="Homeodomain-like_sf"/>
</dbReference>
<dbReference type="SMART" id="SM00342">
    <property type="entry name" value="HTH_ARAC"/>
    <property type="match status" value="1"/>
</dbReference>
<keyword evidence="3" id="KW-0804">Transcription</keyword>
<organism evidence="5 6">
    <name type="scientific">Sphingomonas kyeonggiensis</name>
    <dbReference type="NCBI Taxonomy" id="1268553"/>
    <lineage>
        <taxon>Bacteria</taxon>
        <taxon>Pseudomonadati</taxon>
        <taxon>Pseudomonadota</taxon>
        <taxon>Alphaproteobacteria</taxon>
        <taxon>Sphingomonadales</taxon>
        <taxon>Sphingomonadaceae</taxon>
        <taxon>Sphingomonas</taxon>
    </lineage>
</organism>
<dbReference type="InterPro" id="IPR050204">
    <property type="entry name" value="AraC_XylS_family_regulators"/>
</dbReference>
<accession>A0A7W6NX23</accession>
<dbReference type="Pfam" id="PF12833">
    <property type="entry name" value="HTH_18"/>
    <property type="match status" value="1"/>
</dbReference>
<evidence type="ECO:0000313" key="6">
    <source>
        <dbReference type="Proteomes" id="UP000557392"/>
    </source>
</evidence>
<dbReference type="GO" id="GO:0003700">
    <property type="term" value="F:DNA-binding transcription factor activity"/>
    <property type="evidence" value="ECO:0007669"/>
    <property type="project" value="InterPro"/>
</dbReference>
<dbReference type="PANTHER" id="PTHR46796">
    <property type="entry name" value="HTH-TYPE TRANSCRIPTIONAL ACTIVATOR RHAS-RELATED"/>
    <property type="match status" value="1"/>
</dbReference>